<dbReference type="Proteomes" id="UP000011509">
    <property type="component" value="Unassembled WGS sequence"/>
</dbReference>
<dbReference type="AlphaFoldDB" id="M0EL00"/>
<protein>
    <submittedName>
        <fullName evidence="2">Uncharacterized protein</fullName>
    </submittedName>
</protein>
<organism evidence="2 3">
    <name type="scientific">Halorubrum coriense DSM 10284</name>
    <dbReference type="NCBI Taxonomy" id="1227466"/>
    <lineage>
        <taxon>Archaea</taxon>
        <taxon>Methanobacteriati</taxon>
        <taxon>Methanobacteriota</taxon>
        <taxon>Stenosarchaea group</taxon>
        <taxon>Halobacteria</taxon>
        <taxon>Halobacteriales</taxon>
        <taxon>Haloferacaceae</taxon>
        <taxon>Halorubrum</taxon>
    </lineage>
</organism>
<gene>
    <name evidence="2" type="ORF">C464_08480</name>
</gene>
<name>M0EL00_9EURY</name>
<proteinExistence type="predicted"/>
<reference evidence="2 3" key="1">
    <citation type="journal article" date="2014" name="PLoS Genet.">
        <title>Phylogenetically driven sequencing of extremely halophilic archaea reveals strategies for static and dynamic osmo-response.</title>
        <authorList>
            <person name="Becker E.A."/>
            <person name="Seitzer P.M."/>
            <person name="Tritt A."/>
            <person name="Larsen D."/>
            <person name="Krusor M."/>
            <person name="Yao A.I."/>
            <person name="Wu D."/>
            <person name="Madern D."/>
            <person name="Eisen J.A."/>
            <person name="Darling A.E."/>
            <person name="Facciotti M.T."/>
        </authorList>
    </citation>
    <scope>NUCLEOTIDE SEQUENCE [LARGE SCALE GENOMIC DNA]</scope>
    <source>
        <strain evidence="2 3">DSM 10284</strain>
    </source>
</reference>
<evidence type="ECO:0000313" key="2">
    <source>
        <dbReference type="EMBL" id="ELZ47532.1"/>
    </source>
</evidence>
<evidence type="ECO:0000313" key="3">
    <source>
        <dbReference type="Proteomes" id="UP000011509"/>
    </source>
</evidence>
<accession>M0EL00</accession>
<dbReference type="PATRIC" id="fig|1227466.3.peg.1703"/>
<keyword evidence="3" id="KW-1185">Reference proteome</keyword>
<dbReference type="EMBL" id="AOJL01000033">
    <property type="protein sequence ID" value="ELZ47532.1"/>
    <property type="molecule type" value="Genomic_DNA"/>
</dbReference>
<sequence>MCGRVELPLMTDAAERPTPPEGLPPELVTELRECSPAELRKAIVHAQELLHFHGEAESPLDAEADDDILRVTEHDGYTEVVKQFRCADGCDDCPHGPYVYHVTEEPHPDGNNKVHWSFMGALDGDEG</sequence>
<evidence type="ECO:0000256" key="1">
    <source>
        <dbReference type="SAM" id="MobiDB-lite"/>
    </source>
</evidence>
<feature type="region of interest" description="Disordered" evidence="1">
    <location>
        <begin position="1"/>
        <end position="25"/>
    </location>
</feature>
<comment type="caution">
    <text evidence="2">The sequence shown here is derived from an EMBL/GenBank/DDBJ whole genome shotgun (WGS) entry which is preliminary data.</text>
</comment>